<comment type="caution">
    <text evidence="1">The sequence shown here is derived from an EMBL/GenBank/DDBJ whole genome shotgun (WGS) entry which is preliminary data.</text>
</comment>
<reference evidence="1" key="1">
    <citation type="submission" date="2020-01" db="EMBL/GenBank/DDBJ databases">
        <title>Genome Sequencing of Three Apophysomyces-Like Fungal Strains Confirms a Novel Fungal Genus in the Mucoromycota with divergent Burkholderia-like Endosymbiotic Bacteria.</title>
        <authorList>
            <person name="Stajich J.E."/>
            <person name="Macias A.M."/>
            <person name="Carter-House D."/>
            <person name="Lovett B."/>
            <person name="Kasson L.R."/>
            <person name="Berry K."/>
            <person name="Grigoriev I."/>
            <person name="Chang Y."/>
            <person name="Spatafora J."/>
            <person name="Kasson M.T."/>
        </authorList>
    </citation>
    <scope>NUCLEOTIDE SEQUENCE</scope>
    <source>
        <strain evidence="1">NRRL A-21654</strain>
    </source>
</reference>
<dbReference type="AlphaFoldDB" id="A0A8H7BKA1"/>
<dbReference type="Proteomes" id="UP000605846">
    <property type="component" value="Unassembled WGS sequence"/>
</dbReference>
<name>A0A8H7BKA1_9FUNG</name>
<organism evidence="1 2">
    <name type="scientific">Apophysomyces ossiformis</name>
    <dbReference type="NCBI Taxonomy" id="679940"/>
    <lineage>
        <taxon>Eukaryota</taxon>
        <taxon>Fungi</taxon>
        <taxon>Fungi incertae sedis</taxon>
        <taxon>Mucoromycota</taxon>
        <taxon>Mucoromycotina</taxon>
        <taxon>Mucoromycetes</taxon>
        <taxon>Mucorales</taxon>
        <taxon>Mucorineae</taxon>
        <taxon>Mucoraceae</taxon>
        <taxon>Apophysomyces</taxon>
    </lineage>
</organism>
<protein>
    <submittedName>
        <fullName evidence="1">Uncharacterized protein</fullName>
    </submittedName>
</protein>
<sequence>MYQNRQNQRKELAIQSIVNETVKSRPTIPVPAVASASGATVQNWNVEHIDTVDNRVQFRQAQAFECSASPIPGILDTESLLDDYTTAPTDNAFVTPTAAAPVDENTPVPSTSFMSDNYHDRLYPYVFSDIGSWPDNVEEWDVDGLDVLDHLQAIWERSKQGAEAGDLSDLRILEKSLSCTKYLTHQQHQQVIRDLASVFDQHMPAMNKDISFWANDLTTKEYLSSLDVKKACLDVLNLAMESKDDVSFLAASIMFSWLPRLPQQPPSAPSDVEDTHVHNYLDALLNDIYGSEPIFVQEWANGFLSTARFKPDWVAFVKPWFTRFDIGVCEVKTTRTNAGVFSDYVKLGLEMRDMLNELIKQGLDHAQVCGILVKETYVMDLKWPVYRMVMLSSVRLPDSVATFSLFPSVFRAVLQTKNIATSVVHHLDELQASLSKGKRKLSATASYHHTFPKCTRLKE</sequence>
<evidence type="ECO:0000313" key="2">
    <source>
        <dbReference type="Proteomes" id="UP000605846"/>
    </source>
</evidence>
<proteinExistence type="predicted"/>
<gene>
    <name evidence="1" type="ORF">EC973_009083</name>
</gene>
<dbReference type="EMBL" id="JABAYA010000084">
    <property type="protein sequence ID" value="KAF7726108.1"/>
    <property type="molecule type" value="Genomic_DNA"/>
</dbReference>
<accession>A0A8H7BKA1</accession>
<keyword evidence="2" id="KW-1185">Reference proteome</keyword>
<dbReference type="OrthoDB" id="2287442at2759"/>
<evidence type="ECO:0000313" key="1">
    <source>
        <dbReference type="EMBL" id="KAF7726108.1"/>
    </source>
</evidence>